<dbReference type="InterPro" id="IPR047901">
    <property type="entry name" value="BC1881-like"/>
</dbReference>
<dbReference type="RefSeq" id="WP_091275603.1">
    <property type="nucleotide sequence ID" value="NZ_FNDK01000023.1"/>
</dbReference>
<dbReference type="STRING" id="568899.SAMN05192534_12353"/>
<dbReference type="NCBIfam" id="NF033495">
    <property type="entry name" value="phage_BC1881"/>
    <property type="match status" value="1"/>
</dbReference>
<proteinExistence type="predicted"/>
<organism evidence="1 2">
    <name type="scientific">Alteribacillus persepolensis</name>
    <dbReference type="NCBI Taxonomy" id="568899"/>
    <lineage>
        <taxon>Bacteria</taxon>
        <taxon>Bacillati</taxon>
        <taxon>Bacillota</taxon>
        <taxon>Bacilli</taxon>
        <taxon>Bacillales</taxon>
        <taxon>Bacillaceae</taxon>
        <taxon>Alteribacillus</taxon>
    </lineage>
</organism>
<dbReference type="Proteomes" id="UP000199163">
    <property type="component" value="Unassembled WGS sequence"/>
</dbReference>
<keyword evidence="2" id="KW-1185">Reference proteome</keyword>
<accession>A0A1G8I9D4</accession>
<reference evidence="1 2" key="1">
    <citation type="submission" date="2016-10" db="EMBL/GenBank/DDBJ databases">
        <authorList>
            <person name="de Groot N.N."/>
        </authorList>
    </citation>
    <scope>NUCLEOTIDE SEQUENCE [LARGE SCALE GENOMIC DNA]</scope>
    <source>
        <strain evidence="1 2">DSM 21632</strain>
    </source>
</reference>
<name>A0A1G8I9D4_9BACI</name>
<dbReference type="EMBL" id="FNDK01000023">
    <property type="protein sequence ID" value="SDI15585.1"/>
    <property type="molecule type" value="Genomic_DNA"/>
</dbReference>
<evidence type="ECO:0000313" key="1">
    <source>
        <dbReference type="EMBL" id="SDI15585.1"/>
    </source>
</evidence>
<gene>
    <name evidence="1" type="ORF">SAMN05192534_12353</name>
</gene>
<evidence type="ECO:0000313" key="2">
    <source>
        <dbReference type="Proteomes" id="UP000199163"/>
    </source>
</evidence>
<sequence>MAEKRESNIGKLKLDVDVSDALKGLKAVKREANEALEAMKKLDEYQGGHTYVSLDGMTKIEPSLAHFGTKELHEELARREGVTEEFVGVYDKVTITFHRDSHGVADVFSGPARILINRD</sequence>
<protein>
    <submittedName>
        <fullName evidence="1">Uncharacterized protein</fullName>
    </submittedName>
</protein>
<dbReference type="AlphaFoldDB" id="A0A1G8I9D4"/>